<gene>
    <name evidence="2" type="ORF">GCM10009560_14280</name>
</gene>
<evidence type="ECO:0000313" key="2">
    <source>
        <dbReference type="EMBL" id="GAA0917839.1"/>
    </source>
</evidence>
<comment type="caution">
    <text evidence="2">The sequence shown here is derived from an EMBL/GenBank/DDBJ whole genome shotgun (WGS) entry which is preliminary data.</text>
</comment>
<accession>A0ABN1NVU8</accession>
<feature type="region of interest" description="Disordered" evidence="1">
    <location>
        <begin position="58"/>
        <end position="93"/>
    </location>
</feature>
<evidence type="ECO:0000313" key="3">
    <source>
        <dbReference type="Proteomes" id="UP001501578"/>
    </source>
</evidence>
<evidence type="ECO:0000256" key="1">
    <source>
        <dbReference type="SAM" id="MobiDB-lite"/>
    </source>
</evidence>
<proteinExistence type="predicted"/>
<dbReference type="Proteomes" id="UP001501578">
    <property type="component" value="Unassembled WGS sequence"/>
</dbReference>
<reference evidence="2 3" key="1">
    <citation type="journal article" date="2019" name="Int. J. Syst. Evol. Microbiol.">
        <title>The Global Catalogue of Microorganisms (GCM) 10K type strain sequencing project: providing services to taxonomists for standard genome sequencing and annotation.</title>
        <authorList>
            <consortium name="The Broad Institute Genomics Platform"/>
            <consortium name="The Broad Institute Genome Sequencing Center for Infectious Disease"/>
            <person name="Wu L."/>
            <person name="Ma J."/>
        </authorList>
    </citation>
    <scope>NUCLEOTIDE SEQUENCE [LARGE SCALE GENOMIC DNA]</scope>
    <source>
        <strain evidence="2 3">JCM 11136</strain>
    </source>
</reference>
<protein>
    <submittedName>
        <fullName evidence="2">Uncharacterized protein</fullName>
    </submittedName>
</protein>
<keyword evidence="3" id="KW-1185">Reference proteome</keyword>
<sequence>MPEAGRSTSTRPVFGHTGCRLTGFGAVSSAPLTVFFTGTGLDSTDRSGAVAAAARAVRPSGTSAMDRINTATKPAIKDANHTRTRIPNPFKAR</sequence>
<organism evidence="2 3">
    <name type="scientific">Nonomuraea longicatena</name>
    <dbReference type="NCBI Taxonomy" id="83682"/>
    <lineage>
        <taxon>Bacteria</taxon>
        <taxon>Bacillati</taxon>
        <taxon>Actinomycetota</taxon>
        <taxon>Actinomycetes</taxon>
        <taxon>Streptosporangiales</taxon>
        <taxon>Streptosporangiaceae</taxon>
        <taxon>Nonomuraea</taxon>
    </lineage>
</organism>
<dbReference type="EMBL" id="BAAAHQ010000004">
    <property type="protein sequence ID" value="GAA0917839.1"/>
    <property type="molecule type" value="Genomic_DNA"/>
</dbReference>
<name>A0ABN1NVU8_9ACTN</name>